<protein>
    <recommendedName>
        <fullName evidence="8">Ig-like domain-containing protein</fullName>
    </recommendedName>
</protein>
<evidence type="ECO:0000256" key="4">
    <source>
        <dbReference type="ARBA" id="ARBA00023319"/>
    </source>
</evidence>
<dbReference type="InterPro" id="IPR003598">
    <property type="entry name" value="Ig_sub2"/>
</dbReference>
<dbReference type="SMART" id="SM00408">
    <property type="entry name" value="IGc2"/>
    <property type="match status" value="3"/>
</dbReference>
<dbReference type="Pfam" id="PF07679">
    <property type="entry name" value="I-set"/>
    <property type="match status" value="1"/>
</dbReference>
<dbReference type="SUPFAM" id="SSF48726">
    <property type="entry name" value="Immunoglobulin"/>
    <property type="match status" value="5"/>
</dbReference>
<dbReference type="InterPro" id="IPR013106">
    <property type="entry name" value="Ig_V-set"/>
</dbReference>
<dbReference type="InterPro" id="IPR007110">
    <property type="entry name" value="Ig-like_dom"/>
</dbReference>
<dbReference type="PANTHER" id="PTHR44337:SF20">
    <property type="entry name" value="CARCINOEMBRYONIC ANTIGEN-RELATED CELL ADHESION MOLECULE 5-RELATED"/>
    <property type="match status" value="1"/>
</dbReference>
<evidence type="ECO:0000313" key="9">
    <source>
        <dbReference type="EMBL" id="KAK3508264.1"/>
    </source>
</evidence>
<evidence type="ECO:0000256" key="3">
    <source>
        <dbReference type="ARBA" id="ARBA00023180"/>
    </source>
</evidence>
<keyword evidence="2" id="KW-1015">Disulfide bond</keyword>
<comment type="caution">
    <text evidence="9">The sequence shown here is derived from an EMBL/GenBank/DDBJ whole genome shotgun (WGS) entry which is preliminary data.</text>
</comment>
<keyword evidence="4" id="KW-0393">Immunoglobulin domain</keyword>
<dbReference type="InterPro" id="IPR036179">
    <property type="entry name" value="Ig-like_dom_sf"/>
</dbReference>
<dbReference type="Gene3D" id="2.60.40.10">
    <property type="entry name" value="Immunoglobulins"/>
    <property type="match status" value="5"/>
</dbReference>
<dbReference type="InterPro" id="IPR013783">
    <property type="entry name" value="Ig-like_fold"/>
</dbReference>
<dbReference type="Proteomes" id="UP001274896">
    <property type="component" value="Unassembled WGS sequence"/>
</dbReference>
<feature type="domain" description="Ig-like" evidence="8">
    <location>
        <begin position="223"/>
        <end position="304"/>
    </location>
</feature>
<dbReference type="SMART" id="SM00409">
    <property type="entry name" value="IG"/>
    <property type="match status" value="5"/>
</dbReference>
<feature type="domain" description="Ig-like" evidence="8">
    <location>
        <begin position="129"/>
        <end position="218"/>
    </location>
</feature>
<evidence type="ECO:0000313" key="10">
    <source>
        <dbReference type="Proteomes" id="UP001274896"/>
    </source>
</evidence>
<organism evidence="9 10">
    <name type="scientific">Hemibagrus guttatus</name>
    <dbReference type="NCBI Taxonomy" id="175788"/>
    <lineage>
        <taxon>Eukaryota</taxon>
        <taxon>Metazoa</taxon>
        <taxon>Chordata</taxon>
        <taxon>Craniata</taxon>
        <taxon>Vertebrata</taxon>
        <taxon>Euteleostomi</taxon>
        <taxon>Actinopterygii</taxon>
        <taxon>Neopterygii</taxon>
        <taxon>Teleostei</taxon>
        <taxon>Ostariophysi</taxon>
        <taxon>Siluriformes</taxon>
        <taxon>Bagridae</taxon>
        <taxon>Hemibagrus</taxon>
    </lineage>
</organism>
<feature type="signal peptide" evidence="7">
    <location>
        <begin position="1"/>
        <end position="21"/>
    </location>
</feature>
<name>A0AAE0PUN2_9TELE</name>
<reference evidence="9" key="1">
    <citation type="submission" date="2023-06" db="EMBL/GenBank/DDBJ databases">
        <title>Male Hemibagrus guttatus genome.</title>
        <authorList>
            <person name="Bian C."/>
        </authorList>
    </citation>
    <scope>NUCLEOTIDE SEQUENCE</scope>
    <source>
        <strain evidence="9">Male_cb2023</strain>
        <tissue evidence="9">Muscle</tissue>
    </source>
</reference>
<dbReference type="PANTHER" id="PTHR44337">
    <property type="entry name" value="CARCINOEMBRYONIC ANTIGEN-RELATED CELL ADHESION MOLECULE 8"/>
    <property type="match status" value="1"/>
</dbReference>
<dbReference type="PROSITE" id="PS50835">
    <property type="entry name" value="IG_LIKE"/>
    <property type="match status" value="4"/>
</dbReference>
<feature type="domain" description="Ig-like" evidence="8">
    <location>
        <begin position="368"/>
        <end position="461"/>
    </location>
</feature>
<evidence type="ECO:0000256" key="5">
    <source>
        <dbReference type="SAM" id="MobiDB-lite"/>
    </source>
</evidence>
<keyword evidence="1 7" id="KW-0732">Signal</keyword>
<keyword evidence="6" id="KW-0812">Transmembrane</keyword>
<evidence type="ECO:0000256" key="6">
    <source>
        <dbReference type="SAM" id="Phobius"/>
    </source>
</evidence>
<keyword evidence="3" id="KW-0325">Glycoprotein</keyword>
<evidence type="ECO:0000256" key="7">
    <source>
        <dbReference type="SAM" id="SignalP"/>
    </source>
</evidence>
<gene>
    <name evidence="9" type="ORF">QTP70_017641</name>
</gene>
<feature type="transmembrane region" description="Helical" evidence="6">
    <location>
        <begin position="561"/>
        <end position="581"/>
    </location>
</feature>
<feature type="compositionally biased region" description="Polar residues" evidence="5">
    <location>
        <begin position="315"/>
        <end position="329"/>
    </location>
</feature>
<dbReference type="CDD" id="cd00096">
    <property type="entry name" value="Ig"/>
    <property type="match status" value="1"/>
</dbReference>
<dbReference type="InterPro" id="IPR013098">
    <property type="entry name" value="Ig_I-set"/>
</dbReference>
<keyword evidence="6" id="KW-0472">Membrane</keyword>
<evidence type="ECO:0000256" key="1">
    <source>
        <dbReference type="ARBA" id="ARBA00022729"/>
    </source>
</evidence>
<dbReference type="InterPro" id="IPR052598">
    <property type="entry name" value="IgSF_CEA-related"/>
</dbReference>
<feature type="region of interest" description="Disordered" evidence="5">
    <location>
        <begin position="315"/>
        <end position="335"/>
    </location>
</feature>
<keyword evidence="10" id="KW-1185">Reference proteome</keyword>
<feature type="chain" id="PRO_5041982193" description="Ig-like domain-containing protein" evidence="7">
    <location>
        <begin position="22"/>
        <end position="594"/>
    </location>
</feature>
<evidence type="ECO:0000259" key="8">
    <source>
        <dbReference type="PROSITE" id="PS50835"/>
    </source>
</evidence>
<evidence type="ECO:0000256" key="2">
    <source>
        <dbReference type="ARBA" id="ARBA00023157"/>
    </source>
</evidence>
<dbReference type="AlphaFoldDB" id="A0AAE0PUN2"/>
<keyword evidence="6" id="KW-1133">Transmembrane helix</keyword>
<dbReference type="Pfam" id="PF07686">
    <property type="entry name" value="V-set"/>
    <property type="match status" value="1"/>
</dbReference>
<proteinExistence type="predicted"/>
<dbReference type="InterPro" id="IPR003599">
    <property type="entry name" value="Ig_sub"/>
</dbReference>
<dbReference type="Pfam" id="PF13927">
    <property type="entry name" value="Ig_3"/>
    <property type="match status" value="2"/>
</dbReference>
<accession>A0AAE0PUN2</accession>
<dbReference type="EMBL" id="JAUCMX010000028">
    <property type="protein sequence ID" value="KAK3508264.1"/>
    <property type="molecule type" value="Genomic_DNA"/>
</dbReference>
<feature type="domain" description="Ig-like" evidence="8">
    <location>
        <begin position="464"/>
        <end position="545"/>
    </location>
</feature>
<sequence>MDLYKSCLILLLLAESGLCSGGQIEMPAELSGVRGRSLNLTAKVSSTDVQMVTWAFISKSGSNAPICTATPQGEKVHDPYPGRVTYYRSTYTLEIRALIPSDTGFYTLNVVDTNLDQVVGQTRLEVLEPVEDVRITSTLTEAVEINSTVILNCSAKGSLLSYVWLNNSAPVVVDGQRIVQNGSQLIIKEVYRTDLLGPISCTAKNQMESSTSAAFNLTVNYGPDPVTIKQEPHAAFLKKGSNLTLSCSAKSSPVAEFIWLFNGAELPQKTATVVFSNLAEEQSGNYSCMASNSKTLRYVTSEVAKLSALRVRDTTCSMRQKPTTQSGCTGSPIPPKESSTVQLDLHLAENTRIGRSTSGIPHSLWMRPEAISGTSISTPTLPLIAGNSTVNLTCTSSTGKADSVQWQKNGKPLDNSDRIIFSKDKSTVTILTVQKEDAGEYICQLTNKINSEGNKYNLIVNYGPDNMAIKGDKQVLVGHSVMINCSFASYPVPTFLWKFNDSVILGETNNCLTITNFEYKNSGIYTCEASNSITGLKKSANHNLTVKEGEEQTQEGLSNGAIAGIVIAVLVLLAIIIGVCVHKRRKISDVPSPY</sequence>